<gene>
    <name evidence="1" type="ORF">MHY01S_04500</name>
</gene>
<reference evidence="1 2" key="1">
    <citation type="submission" date="2019-07" db="EMBL/GenBank/DDBJ databases">
        <title>Whole genome shotgun sequence of Meiothermus hypogaeus NBRC 106114.</title>
        <authorList>
            <person name="Hosoyama A."/>
            <person name="Uohara A."/>
            <person name="Ohji S."/>
            <person name="Ichikawa N."/>
        </authorList>
    </citation>
    <scope>NUCLEOTIDE SEQUENCE [LARGE SCALE GENOMIC DNA]</scope>
    <source>
        <strain evidence="1 2">NBRC 106114</strain>
    </source>
</reference>
<dbReference type="AlphaFoldDB" id="A0A511QY33"/>
<evidence type="ECO:0008006" key="3">
    <source>
        <dbReference type="Google" id="ProtNLM"/>
    </source>
</evidence>
<dbReference type="EMBL" id="BJXL01000007">
    <property type="protein sequence ID" value="GEM82284.1"/>
    <property type="molecule type" value="Genomic_DNA"/>
</dbReference>
<dbReference type="RefSeq" id="WP_240637115.1">
    <property type="nucleotide sequence ID" value="NZ_BJXL01000007.1"/>
</dbReference>
<organism evidence="1 2">
    <name type="scientific">Meiothermus hypogaeus NBRC 106114</name>
    <dbReference type="NCBI Taxonomy" id="1227553"/>
    <lineage>
        <taxon>Bacteria</taxon>
        <taxon>Thermotogati</taxon>
        <taxon>Deinococcota</taxon>
        <taxon>Deinococci</taxon>
        <taxon>Thermales</taxon>
        <taxon>Thermaceae</taxon>
        <taxon>Meiothermus</taxon>
    </lineage>
</organism>
<dbReference type="PROSITE" id="PS51257">
    <property type="entry name" value="PROKAR_LIPOPROTEIN"/>
    <property type="match status" value="1"/>
</dbReference>
<dbReference type="Proteomes" id="UP000321197">
    <property type="component" value="Unassembled WGS sequence"/>
</dbReference>
<sequence>MRYPAKIAALALLLAACGGGPPSRIEPKIDPDTRVLNSQSRASLSGFTLHNAPACLDYTNQNRPLCQATLTFSADNPQLQALEVGQVLVSEPTPAAPYGLLQKVKGISRAGNTVTVQTEEADLGEALEQGEADFQKTLTPSDLQSAQALAQSVRFAGGLTAYSAQSGVRPMATLDFSFDEVLYDQDNNPSTTNDQVRVSGKVFFDVQNGFSTGVSWKKVFGVPTYPNGIYFKAAYGIKQSAEVKVSSGLGYSINKEKELASFNFSPITVFVGPLPLVFVPSLKMVVNASGQVSAGLSFGATQSLNAQACLEYTNGFNNCSSFGESFSASLSGANIGALARGSLLGKADVLLYGIVGPYAKLGGYLEMDVVVPRNPVWRLSAGVEAYLGLHLGIDLGVTEFRLDYDQKVYDKNLGTIAQATPQPPSVTLSQAGLGSPQLLKPYSLCATAYDPQDGPKAVSLSSSVEGSLGSIAANANPPCLVYTFTTEGPRTITASASNSAGLNSSATLSLNVQDPPPSVQILNPKPGQGFYAGQTVLLQGSWLDPSLSTQNCANAVWKSSVAADTLPANACGNPTITLASSTTSRTLTLEVSNARGKKGSATVNVNVSPAPANYPPSALITQPAGVNPEIGYTQIALKGWVQDNENQMLTYTWKIQRLDGSGNPISGTQQNVPGGSGSISFTSGGTDLPTVMIANLTSLYPGATCGFHFRLTLEVTDGNAGPPARPTVATQDFRLPPCIN</sequence>
<accession>A0A511QY33</accession>
<evidence type="ECO:0000313" key="1">
    <source>
        <dbReference type="EMBL" id="GEM82284.1"/>
    </source>
</evidence>
<name>A0A511QY33_9DEIN</name>
<comment type="caution">
    <text evidence="1">The sequence shown here is derived from an EMBL/GenBank/DDBJ whole genome shotgun (WGS) entry which is preliminary data.</text>
</comment>
<protein>
    <recommendedName>
        <fullName evidence="3">Lipoprotein</fullName>
    </recommendedName>
</protein>
<evidence type="ECO:0000313" key="2">
    <source>
        <dbReference type="Proteomes" id="UP000321197"/>
    </source>
</evidence>
<proteinExistence type="predicted"/>